<dbReference type="Pfam" id="PF08268">
    <property type="entry name" value="FBA_3"/>
    <property type="match status" value="1"/>
</dbReference>
<dbReference type="AlphaFoldDB" id="A0AA88UUQ7"/>
<dbReference type="Proteomes" id="UP001187471">
    <property type="component" value="Unassembled WGS sequence"/>
</dbReference>
<reference evidence="3" key="1">
    <citation type="submission" date="2022-12" db="EMBL/GenBank/DDBJ databases">
        <title>Draft genome assemblies for two species of Escallonia (Escalloniales).</title>
        <authorList>
            <person name="Chanderbali A."/>
            <person name="Dervinis C."/>
            <person name="Anghel I."/>
            <person name="Soltis D."/>
            <person name="Soltis P."/>
            <person name="Zapata F."/>
        </authorList>
    </citation>
    <scope>NUCLEOTIDE SEQUENCE</scope>
    <source>
        <strain evidence="3">UCBG92.1500</strain>
        <tissue evidence="3">Leaf</tissue>
    </source>
</reference>
<gene>
    <name evidence="3" type="ORF">RJ640_017860</name>
</gene>
<protein>
    <recommendedName>
        <fullName evidence="2">F-box associated beta-propeller type 3 domain-containing protein</fullName>
    </recommendedName>
</protein>
<feature type="domain" description="F-box associated beta-propeller type 3" evidence="2">
    <location>
        <begin position="110"/>
        <end position="337"/>
    </location>
</feature>
<organism evidence="3 4">
    <name type="scientific">Escallonia rubra</name>
    <dbReference type="NCBI Taxonomy" id="112253"/>
    <lineage>
        <taxon>Eukaryota</taxon>
        <taxon>Viridiplantae</taxon>
        <taxon>Streptophyta</taxon>
        <taxon>Embryophyta</taxon>
        <taxon>Tracheophyta</taxon>
        <taxon>Spermatophyta</taxon>
        <taxon>Magnoliopsida</taxon>
        <taxon>eudicotyledons</taxon>
        <taxon>Gunneridae</taxon>
        <taxon>Pentapetalae</taxon>
        <taxon>asterids</taxon>
        <taxon>campanulids</taxon>
        <taxon>Escalloniales</taxon>
        <taxon>Escalloniaceae</taxon>
        <taxon>Escallonia</taxon>
    </lineage>
</organism>
<dbReference type="PANTHER" id="PTHR31111">
    <property type="entry name" value="BNAA05G37150D PROTEIN-RELATED"/>
    <property type="match status" value="1"/>
</dbReference>
<dbReference type="InterPro" id="IPR017451">
    <property type="entry name" value="F-box-assoc_interact_dom"/>
</dbReference>
<keyword evidence="4" id="KW-1185">Reference proteome</keyword>
<evidence type="ECO:0000313" key="4">
    <source>
        <dbReference type="Proteomes" id="UP001187471"/>
    </source>
</evidence>
<comment type="caution">
    <text evidence="3">The sequence shown here is derived from an EMBL/GenBank/DDBJ whole genome shotgun (WGS) entry which is preliminary data.</text>
</comment>
<evidence type="ECO:0000259" key="2">
    <source>
        <dbReference type="Pfam" id="PF08268"/>
    </source>
</evidence>
<name>A0AA88UUQ7_9ASTE</name>
<dbReference type="PANTHER" id="PTHR31111:SF136">
    <property type="entry name" value="F-BOX ASSOCIATED DOMAIN-CONTAINING PROTEIN"/>
    <property type="match status" value="1"/>
</dbReference>
<dbReference type="EMBL" id="JAVXUO010000209">
    <property type="protein sequence ID" value="KAK2994348.1"/>
    <property type="molecule type" value="Genomic_DNA"/>
</dbReference>
<evidence type="ECO:0000256" key="1">
    <source>
        <dbReference type="SAM" id="MobiDB-lite"/>
    </source>
</evidence>
<proteinExistence type="predicted"/>
<sequence length="428" mass="46990">MVRKSKPNPHKEKEKKPDPKATGSVPKPPVVKPETPAKATGSSMPEPVAKPETTTNEGEKAKEMVEKSEILVSFSDANGDNHYFWSKSLEGGGPFSKLLSLPGCNNGHGNSCGCSVSESVYGLVLFCNGKNVYLVNPTCKSFVTLPKSMALQRYCDLELNLYFVYSSYSLGFDPVANEYKVLHVHGVCKKLDPSDPNSDPYKLLAAECEILTIKVNSAESETSSPESLSWKTISNSRIYHYLFGSEGVCIDSSMHWLALGKQAVVEAVVAFELECEKFYLIKLPKGIPPVSSLTQIGGRLALVCGPNLTAGTELWVLEDYCKLRWVKKFVYVEQNKMGTKPIGVGTVKSGLLTPTATPNVYEVISVYQKVIEKDGSASTKDQKDQSVRVMRFTGLPTMNFTMTNHVENSVLCRRWRVQIGGIDVHLGA</sequence>
<feature type="region of interest" description="Disordered" evidence="1">
    <location>
        <begin position="1"/>
        <end position="61"/>
    </location>
</feature>
<evidence type="ECO:0000313" key="3">
    <source>
        <dbReference type="EMBL" id="KAK2994348.1"/>
    </source>
</evidence>
<accession>A0AA88UUQ7</accession>
<feature type="compositionally biased region" description="Basic and acidic residues" evidence="1">
    <location>
        <begin position="9"/>
        <end position="19"/>
    </location>
</feature>
<dbReference type="InterPro" id="IPR013187">
    <property type="entry name" value="F-box-assoc_dom_typ3"/>
</dbReference>
<dbReference type="NCBIfam" id="TIGR01640">
    <property type="entry name" value="F_box_assoc_1"/>
    <property type="match status" value="1"/>
</dbReference>